<keyword evidence="4 9" id="KW-0488">Methylation</keyword>
<evidence type="ECO:0000313" key="12">
    <source>
        <dbReference type="Proteomes" id="UP000651977"/>
    </source>
</evidence>
<accession>A0ABQ1I4F9</accession>
<comment type="similarity">
    <text evidence="2 9">Belongs to the GSP I family.</text>
</comment>
<evidence type="ECO:0000256" key="6">
    <source>
        <dbReference type="ARBA" id="ARBA00022692"/>
    </source>
</evidence>
<keyword evidence="5 9" id="KW-0997">Cell inner membrane</keyword>
<keyword evidence="8" id="KW-0472">Membrane</keyword>
<dbReference type="NCBIfam" id="TIGR01707">
    <property type="entry name" value="gspI"/>
    <property type="match status" value="1"/>
</dbReference>
<dbReference type="InterPro" id="IPR045584">
    <property type="entry name" value="Pilin-like"/>
</dbReference>
<dbReference type="Pfam" id="PF07963">
    <property type="entry name" value="N_methyl"/>
    <property type="match status" value="1"/>
</dbReference>
<dbReference type="PROSITE" id="PS00409">
    <property type="entry name" value="PROKAR_NTER_METHYL"/>
    <property type="match status" value="1"/>
</dbReference>
<comment type="subcellular location">
    <subcellularLocation>
        <location evidence="1 9">Cell inner membrane</location>
        <topology evidence="1 9">Single-pass membrane protein</topology>
    </subcellularLocation>
</comment>
<sequence>MNKQRGMTLLEVMVALAVLAIAGTAVMKSASENLRSLNYIQEKSFALWVADNQMAELLLSNTWPGTASRKGTAEFGEHEWHWRSQGIATADPNFVAVTITVYRDEQEKSALAEVTSYVSR</sequence>
<dbReference type="InterPro" id="IPR010052">
    <property type="entry name" value="T2SS_protein-GspI"/>
</dbReference>
<dbReference type="EMBL" id="BMDY01000016">
    <property type="protein sequence ID" value="GGB12131.1"/>
    <property type="molecule type" value="Genomic_DNA"/>
</dbReference>
<feature type="domain" description="Type II secretion system protein GspI C-terminal" evidence="10">
    <location>
        <begin position="41"/>
        <end position="119"/>
    </location>
</feature>
<comment type="subunit">
    <text evidence="9">Type II secretion is composed of four main components: the outer membrane complex, the inner membrane complex, the cytoplasmic secretion ATPase and the periplasm-spanning pseudopilus.</text>
</comment>
<dbReference type="NCBIfam" id="TIGR02532">
    <property type="entry name" value="IV_pilin_GFxxxE"/>
    <property type="match status" value="1"/>
</dbReference>
<dbReference type="Pfam" id="PF02501">
    <property type="entry name" value="T2SSI"/>
    <property type="match status" value="1"/>
</dbReference>
<comment type="PTM">
    <text evidence="9">Cleaved by prepilin peptidase.</text>
</comment>
<dbReference type="RefSeq" id="WP_055733811.1">
    <property type="nucleotide sequence ID" value="NZ_BMDY01000016.1"/>
</dbReference>
<organism evidence="11 12">
    <name type="scientific">Agarivorans gilvus</name>
    <dbReference type="NCBI Taxonomy" id="680279"/>
    <lineage>
        <taxon>Bacteria</taxon>
        <taxon>Pseudomonadati</taxon>
        <taxon>Pseudomonadota</taxon>
        <taxon>Gammaproteobacteria</taxon>
        <taxon>Alteromonadales</taxon>
        <taxon>Alteromonadaceae</taxon>
        <taxon>Agarivorans</taxon>
    </lineage>
</organism>
<reference evidence="12" key="1">
    <citation type="journal article" date="2019" name="Int. J. Syst. Evol. Microbiol.">
        <title>The Global Catalogue of Microorganisms (GCM) 10K type strain sequencing project: providing services to taxonomists for standard genome sequencing and annotation.</title>
        <authorList>
            <consortium name="The Broad Institute Genomics Platform"/>
            <consortium name="The Broad Institute Genome Sequencing Center for Infectious Disease"/>
            <person name="Wu L."/>
            <person name="Ma J."/>
        </authorList>
    </citation>
    <scope>NUCLEOTIDE SEQUENCE [LARGE SCALE GENOMIC DNA]</scope>
    <source>
        <strain evidence="12">CGMCC 1.10131</strain>
    </source>
</reference>
<evidence type="ECO:0000313" key="11">
    <source>
        <dbReference type="EMBL" id="GGB12131.1"/>
    </source>
</evidence>
<evidence type="ECO:0000256" key="8">
    <source>
        <dbReference type="ARBA" id="ARBA00023136"/>
    </source>
</evidence>
<dbReference type="PANTHER" id="PTHR38779">
    <property type="entry name" value="TYPE II SECRETION SYSTEM PROTEIN I-RELATED"/>
    <property type="match status" value="1"/>
</dbReference>
<dbReference type="InterPro" id="IPR012902">
    <property type="entry name" value="N_methyl_site"/>
</dbReference>
<comment type="caution">
    <text evidence="11">The sequence shown here is derived from an EMBL/GenBank/DDBJ whole genome shotgun (WGS) entry which is preliminary data.</text>
</comment>
<protein>
    <recommendedName>
        <fullName evidence="9">Type II secretion system protein I</fullName>
        <shortName evidence="9">T2SS minor pseudopilin I</shortName>
    </recommendedName>
</protein>
<keyword evidence="3" id="KW-1003">Cell membrane</keyword>
<proteinExistence type="inferred from homology"/>
<evidence type="ECO:0000256" key="9">
    <source>
        <dbReference type="RuleBase" id="RU368030"/>
    </source>
</evidence>
<name>A0ABQ1I4F9_9ALTE</name>
<evidence type="ECO:0000256" key="5">
    <source>
        <dbReference type="ARBA" id="ARBA00022519"/>
    </source>
</evidence>
<keyword evidence="12" id="KW-1185">Reference proteome</keyword>
<keyword evidence="7" id="KW-1133">Transmembrane helix</keyword>
<dbReference type="Proteomes" id="UP000651977">
    <property type="component" value="Unassembled WGS sequence"/>
</dbReference>
<evidence type="ECO:0000256" key="7">
    <source>
        <dbReference type="ARBA" id="ARBA00022989"/>
    </source>
</evidence>
<comment type="function">
    <text evidence="9">Component of the type II secretion system required for the energy-dependent secretion of extracellular factors such as proteases and toxins from the periplasm.</text>
</comment>
<evidence type="ECO:0000256" key="3">
    <source>
        <dbReference type="ARBA" id="ARBA00022475"/>
    </source>
</evidence>
<dbReference type="InterPro" id="IPR003413">
    <property type="entry name" value="T2SS_GspI_C"/>
</dbReference>
<evidence type="ECO:0000259" key="10">
    <source>
        <dbReference type="Pfam" id="PF02501"/>
    </source>
</evidence>
<evidence type="ECO:0000256" key="2">
    <source>
        <dbReference type="ARBA" id="ARBA00008358"/>
    </source>
</evidence>
<evidence type="ECO:0000256" key="1">
    <source>
        <dbReference type="ARBA" id="ARBA00004377"/>
    </source>
</evidence>
<dbReference type="SUPFAM" id="SSF54523">
    <property type="entry name" value="Pili subunits"/>
    <property type="match status" value="1"/>
</dbReference>
<evidence type="ECO:0000256" key="4">
    <source>
        <dbReference type="ARBA" id="ARBA00022481"/>
    </source>
</evidence>
<keyword evidence="6" id="KW-0812">Transmembrane</keyword>
<gene>
    <name evidence="11" type="primary">gspI</name>
    <name evidence="11" type="ORF">GCM10007414_27010</name>
</gene>
<dbReference type="PANTHER" id="PTHR38779:SF2">
    <property type="entry name" value="TYPE II SECRETION SYSTEM PROTEIN I-RELATED"/>
    <property type="match status" value="1"/>
</dbReference>
<dbReference type="Gene3D" id="3.30.1300.30">
    <property type="entry name" value="GSPII I/J protein-like"/>
    <property type="match status" value="1"/>
</dbReference>